<dbReference type="InterPro" id="IPR050740">
    <property type="entry name" value="Aldehyde_DH_Superfamily"/>
</dbReference>
<dbReference type="PANTHER" id="PTHR43353">
    <property type="entry name" value="SUCCINATE-SEMIALDEHYDE DEHYDROGENASE, MITOCHONDRIAL"/>
    <property type="match status" value="1"/>
</dbReference>
<dbReference type="InterPro" id="IPR016160">
    <property type="entry name" value="Ald_DH_CS_CYS"/>
</dbReference>
<dbReference type="FunFam" id="3.40.605.10:FF:000007">
    <property type="entry name" value="NAD/NADP-dependent betaine aldehyde dehydrogenase"/>
    <property type="match status" value="1"/>
</dbReference>
<dbReference type="PANTHER" id="PTHR43353:SF5">
    <property type="entry name" value="SUCCINATE-SEMIALDEHYDE DEHYDROGENASE, MITOCHONDRIAL"/>
    <property type="match status" value="1"/>
</dbReference>
<dbReference type="AlphaFoldDB" id="A0A1I6UXM7"/>
<dbReference type="Proteomes" id="UP000199392">
    <property type="component" value="Unassembled WGS sequence"/>
</dbReference>
<dbReference type="EMBL" id="FOZW01000009">
    <property type="protein sequence ID" value="SFT06195.1"/>
    <property type="molecule type" value="Genomic_DNA"/>
</dbReference>
<gene>
    <name evidence="4" type="ORF">SAMN04488050_109100</name>
</gene>
<protein>
    <submittedName>
        <fullName evidence="4">Succinate-semialdehyde dehydrogenase / glutarate-semialdehyde dehydrogenase</fullName>
    </submittedName>
</protein>
<dbReference type="InterPro" id="IPR016161">
    <property type="entry name" value="Ald_DH/histidinol_DH"/>
</dbReference>
<keyword evidence="2" id="KW-0560">Oxidoreductase</keyword>
<evidence type="ECO:0000259" key="3">
    <source>
        <dbReference type="Pfam" id="PF00171"/>
    </source>
</evidence>
<dbReference type="Gene3D" id="3.40.605.10">
    <property type="entry name" value="Aldehyde Dehydrogenase, Chain A, domain 1"/>
    <property type="match status" value="1"/>
</dbReference>
<comment type="similarity">
    <text evidence="1">Belongs to the aldehyde dehydrogenase family.</text>
</comment>
<evidence type="ECO:0000256" key="2">
    <source>
        <dbReference type="ARBA" id="ARBA00023002"/>
    </source>
</evidence>
<organism evidence="4 5">
    <name type="scientific">Alloyangia pacifica</name>
    <dbReference type="NCBI Taxonomy" id="311180"/>
    <lineage>
        <taxon>Bacteria</taxon>
        <taxon>Pseudomonadati</taxon>
        <taxon>Pseudomonadota</taxon>
        <taxon>Alphaproteobacteria</taxon>
        <taxon>Rhodobacterales</taxon>
        <taxon>Roseobacteraceae</taxon>
        <taxon>Alloyangia</taxon>
    </lineage>
</organism>
<dbReference type="Pfam" id="PF00171">
    <property type="entry name" value="Aldedh"/>
    <property type="match status" value="1"/>
</dbReference>
<evidence type="ECO:0000256" key="1">
    <source>
        <dbReference type="ARBA" id="ARBA00009986"/>
    </source>
</evidence>
<dbReference type="STRING" id="311180.SAMN04488050_109100"/>
<dbReference type="CDD" id="cd07078">
    <property type="entry name" value="ALDH"/>
    <property type="match status" value="1"/>
</dbReference>
<dbReference type="GO" id="GO:0009450">
    <property type="term" value="P:gamma-aminobutyric acid catabolic process"/>
    <property type="evidence" value="ECO:0007669"/>
    <property type="project" value="TreeGrafter"/>
</dbReference>
<accession>A0A1I6UXM7</accession>
<dbReference type="InterPro" id="IPR016163">
    <property type="entry name" value="Ald_DH_C"/>
</dbReference>
<keyword evidence="5" id="KW-1185">Reference proteome</keyword>
<evidence type="ECO:0000313" key="4">
    <source>
        <dbReference type="EMBL" id="SFT06195.1"/>
    </source>
</evidence>
<feature type="domain" description="Aldehyde dehydrogenase" evidence="3">
    <location>
        <begin position="24"/>
        <end position="485"/>
    </location>
</feature>
<dbReference type="Gene3D" id="3.40.309.10">
    <property type="entry name" value="Aldehyde Dehydrogenase, Chain A, domain 2"/>
    <property type="match status" value="1"/>
</dbReference>
<dbReference type="SUPFAM" id="SSF53720">
    <property type="entry name" value="ALDH-like"/>
    <property type="match status" value="1"/>
</dbReference>
<dbReference type="InterPro" id="IPR016162">
    <property type="entry name" value="Ald_DH_N"/>
</dbReference>
<name>A0A1I6UXM7_9RHOB</name>
<dbReference type="PROSITE" id="PS00070">
    <property type="entry name" value="ALDEHYDE_DEHYDR_CYS"/>
    <property type="match status" value="1"/>
</dbReference>
<dbReference type="RefSeq" id="WP_092429335.1">
    <property type="nucleotide sequence ID" value="NZ_FNCL01000014.1"/>
</dbReference>
<evidence type="ECO:0000313" key="5">
    <source>
        <dbReference type="Proteomes" id="UP000199392"/>
    </source>
</evidence>
<dbReference type="GO" id="GO:0004777">
    <property type="term" value="F:succinate-semialdehyde dehydrogenase (NAD+) activity"/>
    <property type="evidence" value="ECO:0007669"/>
    <property type="project" value="TreeGrafter"/>
</dbReference>
<dbReference type="InterPro" id="IPR015590">
    <property type="entry name" value="Aldehyde_DH_dom"/>
</dbReference>
<reference evidence="5" key="1">
    <citation type="submission" date="2016-10" db="EMBL/GenBank/DDBJ databases">
        <authorList>
            <person name="Varghese N."/>
            <person name="Submissions S."/>
        </authorList>
    </citation>
    <scope>NUCLEOTIDE SEQUENCE [LARGE SCALE GENOMIC DNA]</scope>
    <source>
        <strain evidence="5">DSM 26894</strain>
    </source>
</reference>
<proteinExistence type="inferred from homology"/>
<dbReference type="OrthoDB" id="6882680at2"/>
<sequence>MTTTLERPVLPLVAQPGNYIGGHWENTEEASFDVVNPANGAVLAQLPKSSRKTAQRAIAAAAKAQKPWARVPLWDRAALCERLGAAIDAAQEDLARILSMEQGKPLAQAKGEVGKAADGFRMNAELVKYMTGETIPGETPGRHVFTRRFPRGVYAVITPWNFPVNIPTEYLAPAIATGNAVVWVPAPTTSLVAVAFMRVLAEAGLPQGLVNLVLGEGATVGDEIVANPGTQAIGFTGSAATGRRIAERGAGKPMMLELGGNGPLIVRHDADLNAAAEAAARGAFGNAGQICAATGRVLADSRIAAPLAEKIAAIAVKIHPGDPMHQGTTMGPLNNPGVARKTVEHVAEAIAQGATCLAGGKALPELGSEMFYAATVLSDVTPQMRIAREETFGPVVPVIALDGDEALLEVAKDTEYGLSAAIFSADIETALAMSGEICAGIVNINAATTYWEIHMPFGGGSGTSSGIGRIGGRHTLEAMTELRMVSIPLPNYG</sequence>